<gene>
    <name evidence="2" type="ORF">Q8791_27175</name>
</gene>
<feature type="transmembrane region" description="Helical" evidence="1">
    <location>
        <begin position="103"/>
        <end position="124"/>
    </location>
</feature>
<feature type="transmembrane region" description="Helical" evidence="1">
    <location>
        <begin position="78"/>
        <end position="96"/>
    </location>
</feature>
<protein>
    <submittedName>
        <fullName evidence="2">Uncharacterized protein</fullName>
    </submittedName>
</protein>
<dbReference type="Proteomes" id="UP001356095">
    <property type="component" value="Unassembled WGS sequence"/>
</dbReference>
<evidence type="ECO:0000313" key="3">
    <source>
        <dbReference type="Proteomes" id="UP001356095"/>
    </source>
</evidence>
<accession>A0ABU7KFA8</accession>
<evidence type="ECO:0000313" key="2">
    <source>
        <dbReference type="EMBL" id="MEE2040908.1"/>
    </source>
</evidence>
<reference evidence="2 3" key="1">
    <citation type="submission" date="2023-08" db="EMBL/GenBank/DDBJ databases">
        <authorList>
            <person name="Girao M."/>
            <person name="Carvalho M.F."/>
        </authorList>
    </citation>
    <scope>NUCLEOTIDE SEQUENCE [LARGE SCALE GENOMIC DNA]</scope>
    <source>
        <strain evidence="2 3">CT-R113</strain>
    </source>
</reference>
<dbReference type="EMBL" id="JAUZMY010000037">
    <property type="protein sequence ID" value="MEE2040908.1"/>
    <property type="molecule type" value="Genomic_DNA"/>
</dbReference>
<evidence type="ECO:0000256" key="1">
    <source>
        <dbReference type="SAM" id="Phobius"/>
    </source>
</evidence>
<organism evidence="2 3">
    <name type="scientific">Nocardiopsis codii</name>
    <dbReference type="NCBI Taxonomy" id="3065942"/>
    <lineage>
        <taxon>Bacteria</taxon>
        <taxon>Bacillati</taxon>
        <taxon>Actinomycetota</taxon>
        <taxon>Actinomycetes</taxon>
        <taxon>Streptosporangiales</taxon>
        <taxon>Nocardiopsidaceae</taxon>
        <taxon>Nocardiopsis</taxon>
    </lineage>
</organism>
<sequence length="149" mass="15119">MFIFLAVCMFGAAFWLNKKLKGRKGAGLIALVVALAGSMLLYRSPASQTMLGWADDLAVGPIAGWVSGVLGEPLPLSVVYGVLCIAGAAITVMDLWKDHTYNTWAIAALIVTPIAAHGAGSGALPRLIDGVHTFGAGVVAGVVGGAVGS</sequence>
<keyword evidence="3" id="KW-1185">Reference proteome</keyword>
<keyword evidence="1" id="KW-0812">Transmembrane</keyword>
<comment type="caution">
    <text evidence="2">The sequence shown here is derived from an EMBL/GenBank/DDBJ whole genome shotgun (WGS) entry which is preliminary data.</text>
</comment>
<name>A0ABU7KFA8_9ACTN</name>
<keyword evidence="1" id="KW-1133">Transmembrane helix</keyword>
<dbReference type="RefSeq" id="WP_330094672.1">
    <property type="nucleotide sequence ID" value="NZ_JAUZMY010000037.1"/>
</dbReference>
<feature type="transmembrane region" description="Helical" evidence="1">
    <location>
        <begin position="130"/>
        <end position="148"/>
    </location>
</feature>
<proteinExistence type="predicted"/>
<keyword evidence="1" id="KW-0472">Membrane</keyword>